<keyword evidence="3" id="KW-1185">Reference proteome</keyword>
<dbReference type="HOGENOM" id="CLU_773857_0_0_1"/>
<proteinExistence type="predicted"/>
<dbReference type="EMBL" id="KB445792">
    <property type="protein sequence ID" value="EMD40599.1"/>
    <property type="molecule type" value="Genomic_DNA"/>
</dbReference>
<evidence type="ECO:0000313" key="2">
    <source>
        <dbReference type="EMBL" id="EMD40599.1"/>
    </source>
</evidence>
<name>M2PV02_CERS8</name>
<protein>
    <submittedName>
        <fullName evidence="2">Uncharacterized protein</fullName>
    </submittedName>
</protein>
<sequence length="358" mass="39553">MNPYHVSEREVESLCTPAGDVHPEVERVNRSQENFLVSLRNNIARSPIGSLLVSYHASLRKDLAETFGGQESLPAYERRPGGSRKRVLKNRNKSQMPPPLDPVPPYANRASRVSFVLPNISGRTRASRNGSIASSTSGSAGLVLPSSSIFHTRTQTASSIAPSCSNASSLADSTPPLTPDSACTPSSLLAPRVSQSWASLTLLSAREEGTTPPPPEKAELIKEGKKPQRPICYETLIEDISVDPAPSHPARVDEEKLETLTTASDESDEWLGLDYAVELSLRERRASECDAPSAGEHSKSPESWAAIHSGFIPPNYENEEYMRWRKWHKYLDRQAQKRRLQKAIAYQTTLFILQRSII</sequence>
<feature type="compositionally biased region" description="Basic and acidic residues" evidence="1">
    <location>
        <begin position="216"/>
        <end position="225"/>
    </location>
</feature>
<dbReference type="AlphaFoldDB" id="M2PV02"/>
<feature type="region of interest" description="Disordered" evidence="1">
    <location>
        <begin position="206"/>
        <end position="225"/>
    </location>
</feature>
<dbReference type="OrthoDB" id="2964597at2759"/>
<feature type="region of interest" description="Disordered" evidence="1">
    <location>
        <begin position="160"/>
        <end position="181"/>
    </location>
</feature>
<evidence type="ECO:0000256" key="1">
    <source>
        <dbReference type="SAM" id="MobiDB-lite"/>
    </source>
</evidence>
<dbReference type="Proteomes" id="UP000016930">
    <property type="component" value="Unassembled WGS sequence"/>
</dbReference>
<feature type="compositionally biased region" description="Low complexity" evidence="1">
    <location>
        <begin position="160"/>
        <end position="169"/>
    </location>
</feature>
<accession>M2PV02</accession>
<feature type="compositionally biased region" description="Basic residues" evidence="1">
    <location>
        <begin position="81"/>
        <end position="92"/>
    </location>
</feature>
<feature type="compositionally biased region" description="Pro residues" evidence="1">
    <location>
        <begin position="96"/>
        <end position="105"/>
    </location>
</feature>
<organism evidence="2 3">
    <name type="scientific">Ceriporiopsis subvermispora (strain B)</name>
    <name type="common">White-rot fungus</name>
    <name type="synonym">Gelatoporia subvermispora</name>
    <dbReference type="NCBI Taxonomy" id="914234"/>
    <lineage>
        <taxon>Eukaryota</taxon>
        <taxon>Fungi</taxon>
        <taxon>Dikarya</taxon>
        <taxon>Basidiomycota</taxon>
        <taxon>Agaricomycotina</taxon>
        <taxon>Agaricomycetes</taxon>
        <taxon>Polyporales</taxon>
        <taxon>Gelatoporiaceae</taxon>
        <taxon>Gelatoporia</taxon>
    </lineage>
</organism>
<gene>
    <name evidence="2" type="ORF">CERSUDRAFT_91333</name>
</gene>
<reference evidence="2 3" key="1">
    <citation type="journal article" date="2012" name="Proc. Natl. Acad. Sci. U.S.A.">
        <title>Comparative genomics of Ceriporiopsis subvermispora and Phanerochaete chrysosporium provide insight into selective ligninolysis.</title>
        <authorList>
            <person name="Fernandez-Fueyo E."/>
            <person name="Ruiz-Duenas F.J."/>
            <person name="Ferreira P."/>
            <person name="Floudas D."/>
            <person name="Hibbett D.S."/>
            <person name="Canessa P."/>
            <person name="Larrondo L.F."/>
            <person name="James T.Y."/>
            <person name="Seelenfreund D."/>
            <person name="Lobos S."/>
            <person name="Polanco R."/>
            <person name="Tello M."/>
            <person name="Honda Y."/>
            <person name="Watanabe T."/>
            <person name="Watanabe T."/>
            <person name="Ryu J.S."/>
            <person name="Kubicek C.P."/>
            <person name="Schmoll M."/>
            <person name="Gaskell J."/>
            <person name="Hammel K.E."/>
            <person name="St John F.J."/>
            <person name="Vanden Wymelenberg A."/>
            <person name="Sabat G."/>
            <person name="Splinter BonDurant S."/>
            <person name="Syed K."/>
            <person name="Yadav J.S."/>
            <person name="Doddapaneni H."/>
            <person name="Subramanian V."/>
            <person name="Lavin J.L."/>
            <person name="Oguiza J.A."/>
            <person name="Perez G."/>
            <person name="Pisabarro A.G."/>
            <person name="Ramirez L."/>
            <person name="Santoyo F."/>
            <person name="Master E."/>
            <person name="Coutinho P.M."/>
            <person name="Henrissat B."/>
            <person name="Lombard V."/>
            <person name="Magnuson J.K."/>
            <person name="Kuees U."/>
            <person name="Hori C."/>
            <person name="Igarashi K."/>
            <person name="Samejima M."/>
            <person name="Held B.W."/>
            <person name="Barry K.W."/>
            <person name="LaButti K.M."/>
            <person name="Lapidus A."/>
            <person name="Lindquist E.A."/>
            <person name="Lucas S.M."/>
            <person name="Riley R."/>
            <person name="Salamov A.A."/>
            <person name="Hoffmeister D."/>
            <person name="Schwenk D."/>
            <person name="Hadar Y."/>
            <person name="Yarden O."/>
            <person name="de Vries R.P."/>
            <person name="Wiebenga A."/>
            <person name="Stenlid J."/>
            <person name="Eastwood D."/>
            <person name="Grigoriev I.V."/>
            <person name="Berka R.M."/>
            <person name="Blanchette R.A."/>
            <person name="Kersten P."/>
            <person name="Martinez A.T."/>
            <person name="Vicuna R."/>
            <person name="Cullen D."/>
        </authorList>
    </citation>
    <scope>NUCLEOTIDE SEQUENCE [LARGE SCALE GENOMIC DNA]</scope>
    <source>
        <strain evidence="2 3">B</strain>
    </source>
</reference>
<evidence type="ECO:0000313" key="3">
    <source>
        <dbReference type="Proteomes" id="UP000016930"/>
    </source>
</evidence>
<feature type="region of interest" description="Disordered" evidence="1">
    <location>
        <begin position="72"/>
        <end position="107"/>
    </location>
</feature>